<evidence type="ECO:0000313" key="2">
    <source>
        <dbReference type="EMBL" id="PJC23327.1"/>
    </source>
</evidence>
<feature type="region of interest" description="Disordered" evidence="1">
    <location>
        <begin position="60"/>
        <end position="89"/>
    </location>
</feature>
<name>A0A2M8EKV3_UNCKA</name>
<dbReference type="Proteomes" id="UP000229756">
    <property type="component" value="Unassembled WGS sequence"/>
</dbReference>
<accession>A0A2M8EKV3</accession>
<dbReference type="AlphaFoldDB" id="A0A2M8EKV3"/>
<protein>
    <submittedName>
        <fullName evidence="2">Uncharacterized protein</fullName>
    </submittedName>
</protein>
<gene>
    <name evidence="2" type="ORF">CO058_04145</name>
</gene>
<evidence type="ECO:0000313" key="3">
    <source>
        <dbReference type="Proteomes" id="UP000229756"/>
    </source>
</evidence>
<organism evidence="2 3">
    <name type="scientific">candidate division WWE3 bacterium CG_4_9_14_0_2_um_filter_35_11</name>
    <dbReference type="NCBI Taxonomy" id="1975077"/>
    <lineage>
        <taxon>Bacteria</taxon>
        <taxon>Katanobacteria</taxon>
    </lineage>
</organism>
<comment type="caution">
    <text evidence="2">The sequence shown here is derived from an EMBL/GenBank/DDBJ whole genome shotgun (WGS) entry which is preliminary data.</text>
</comment>
<feature type="compositionally biased region" description="Basic and acidic residues" evidence="1">
    <location>
        <begin position="74"/>
        <end position="83"/>
    </location>
</feature>
<reference evidence="3" key="1">
    <citation type="submission" date="2017-09" db="EMBL/GenBank/DDBJ databases">
        <title>Depth-based differentiation of microbial function through sediment-hosted aquifers and enrichment of novel symbionts in the deep terrestrial subsurface.</title>
        <authorList>
            <person name="Probst A.J."/>
            <person name="Ladd B."/>
            <person name="Jarett J.K."/>
            <person name="Geller-Mcgrath D.E."/>
            <person name="Sieber C.M.K."/>
            <person name="Emerson J.B."/>
            <person name="Anantharaman K."/>
            <person name="Thomas B.C."/>
            <person name="Malmstrom R."/>
            <person name="Stieglmeier M."/>
            <person name="Klingl A."/>
            <person name="Woyke T."/>
            <person name="Ryan C.M."/>
            <person name="Banfield J.F."/>
        </authorList>
    </citation>
    <scope>NUCLEOTIDE SEQUENCE [LARGE SCALE GENOMIC DNA]</scope>
</reference>
<dbReference type="EMBL" id="PFSJ01000030">
    <property type="protein sequence ID" value="PJC23327.1"/>
    <property type="molecule type" value="Genomic_DNA"/>
</dbReference>
<sequence length="89" mass="10155">MSESELDFEPIEYCGNNTCNQHCLEVEFILTNDNKVMNLAQLYEDPTRCNDCVDSQTVYRENNNRGKGKPGANKGERKAERGGSSHFHR</sequence>
<proteinExistence type="predicted"/>
<evidence type="ECO:0000256" key="1">
    <source>
        <dbReference type="SAM" id="MobiDB-lite"/>
    </source>
</evidence>